<evidence type="ECO:0000313" key="4">
    <source>
        <dbReference type="Proteomes" id="UP000295506"/>
    </source>
</evidence>
<organism evidence="2 4">
    <name type="scientific">Pseudodesulfovibrio indicus</name>
    <dbReference type="NCBI Taxonomy" id="1716143"/>
    <lineage>
        <taxon>Bacteria</taxon>
        <taxon>Pseudomonadati</taxon>
        <taxon>Thermodesulfobacteriota</taxon>
        <taxon>Desulfovibrionia</taxon>
        <taxon>Desulfovibrionales</taxon>
        <taxon>Desulfovibrionaceae</taxon>
    </lineage>
</organism>
<reference evidence="1 3" key="1">
    <citation type="journal article" date="2016" name="Front. Microbiol.">
        <title>Genome Sequence of the Piezophilic, Mesophilic Sulfate-Reducing Bacterium Desulfovibrio indicus J2T.</title>
        <authorList>
            <person name="Cao J."/>
            <person name="Maignien L."/>
            <person name="Shao Z."/>
            <person name="Alain K."/>
            <person name="Jebbar M."/>
        </authorList>
    </citation>
    <scope>NUCLEOTIDE SEQUENCE [LARGE SCALE GENOMIC DNA]</scope>
    <source>
        <strain evidence="1 3">J2</strain>
    </source>
</reference>
<accession>A0A140D8X4</accession>
<reference evidence="2 4" key="2">
    <citation type="submission" date="2019-03" db="EMBL/GenBank/DDBJ databases">
        <title>Genomic Encyclopedia of Type Strains, Phase IV (KMG-IV): sequencing the most valuable type-strain genomes for metagenomic binning, comparative biology and taxonomic classification.</title>
        <authorList>
            <person name="Goeker M."/>
        </authorList>
    </citation>
    <scope>NUCLEOTIDE SEQUENCE [LARGE SCALE GENOMIC DNA]</scope>
    <source>
        <strain evidence="2 4">DSM 101483</strain>
    </source>
</reference>
<protein>
    <submittedName>
        <fullName evidence="2">Uncharacterized protein DUF3486</fullName>
    </submittedName>
</protein>
<dbReference type="EMBL" id="CP014206">
    <property type="protein sequence ID" value="AMK09641.1"/>
    <property type="molecule type" value="Genomic_DNA"/>
</dbReference>
<dbReference type="RefSeq" id="WP_066798956.1">
    <property type="nucleotide sequence ID" value="NZ_CP014206.1"/>
</dbReference>
<dbReference type="KEGG" id="dej:AWY79_00210"/>
<dbReference type="OrthoDB" id="5465300at2"/>
<dbReference type="Pfam" id="PF11985">
    <property type="entry name" value="Phage_Mu_Gp27"/>
    <property type="match status" value="1"/>
</dbReference>
<name>A0A140D8X4_9BACT</name>
<evidence type="ECO:0000313" key="3">
    <source>
        <dbReference type="Proteomes" id="UP000055611"/>
    </source>
</evidence>
<gene>
    <name evidence="1" type="ORF">AWY79_00210</name>
    <name evidence="2" type="ORF">EDC59_11386</name>
</gene>
<evidence type="ECO:0000313" key="2">
    <source>
        <dbReference type="EMBL" id="TDT86410.1"/>
    </source>
</evidence>
<dbReference type="EMBL" id="SOBK01000013">
    <property type="protein sequence ID" value="TDT86410.1"/>
    <property type="molecule type" value="Genomic_DNA"/>
</dbReference>
<proteinExistence type="predicted"/>
<dbReference type="InterPro" id="IPR021874">
    <property type="entry name" value="Phage_Mu_Gp27"/>
</dbReference>
<dbReference type="AlphaFoldDB" id="A0A140D8X4"/>
<dbReference type="Proteomes" id="UP000055611">
    <property type="component" value="Chromosome"/>
</dbReference>
<evidence type="ECO:0000313" key="1">
    <source>
        <dbReference type="EMBL" id="AMK09641.1"/>
    </source>
</evidence>
<dbReference type="Proteomes" id="UP000295506">
    <property type="component" value="Unassembled WGS sequence"/>
</dbReference>
<keyword evidence="3" id="KW-1185">Reference proteome</keyword>
<sequence>MPRQSTIKRLPPAIRDRIGALLDQGRTLDEILTHLESMDVQVSRSALGRYKQHIDKVSERIRRSREVAEAIVRNQGDAPESKTARLNIELLHGVILDMISQLPDGADNPGSDDAQSVLLTLSPRGAMEMAKAMDHLARASKQDADLIAKLREEARAEAEAEMDKAVEEVAKQDGGKASAEDVLQRIRAVYRGEA</sequence>